<evidence type="ECO:0000256" key="1">
    <source>
        <dbReference type="SAM" id="MobiDB-lite"/>
    </source>
</evidence>
<name>A0AAV6JL61_9ERIC</name>
<evidence type="ECO:0000313" key="3">
    <source>
        <dbReference type="Proteomes" id="UP000823749"/>
    </source>
</evidence>
<organism evidence="2 3">
    <name type="scientific">Rhododendron griersonianum</name>
    <dbReference type="NCBI Taxonomy" id="479676"/>
    <lineage>
        <taxon>Eukaryota</taxon>
        <taxon>Viridiplantae</taxon>
        <taxon>Streptophyta</taxon>
        <taxon>Embryophyta</taxon>
        <taxon>Tracheophyta</taxon>
        <taxon>Spermatophyta</taxon>
        <taxon>Magnoliopsida</taxon>
        <taxon>eudicotyledons</taxon>
        <taxon>Gunneridae</taxon>
        <taxon>Pentapetalae</taxon>
        <taxon>asterids</taxon>
        <taxon>Ericales</taxon>
        <taxon>Ericaceae</taxon>
        <taxon>Ericoideae</taxon>
        <taxon>Rhodoreae</taxon>
        <taxon>Rhododendron</taxon>
    </lineage>
</organism>
<reference evidence="2" key="1">
    <citation type="submission" date="2020-08" db="EMBL/GenBank/DDBJ databases">
        <title>Plant Genome Project.</title>
        <authorList>
            <person name="Zhang R.-G."/>
        </authorList>
    </citation>
    <scope>NUCLEOTIDE SEQUENCE</scope>
    <source>
        <strain evidence="2">WSP0</strain>
        <tissue evidence="2">Leaf</tissue>
    </source>
</reference>
<evidence type="ECO:0000313" key="2">
    <source>
        <dbReference type="EMBL" id="KAG5540718.1"/>
    </source>
</evidence>
<dbReference type="AlphaFoldDB" id="A0AAV6JL61"/>
<proteinExistence type="predicted"/>
<accession>A0AAV6JL61</accession>
<gene>
    <name evidence="2" type="ORF">RHGRI_020825</name>
</gene>
<dbReference type="Proteomes" id="UP000823749">
    <property type="component" value="Chromosome 7"/>
</dbReference>
<evidence type="ECO:0008006" key="4">
    <source>
        <dbReference type="Google" id="ProtNLM"/>
    </source>
</evidence>
<feature type="region of interest" description="Disordered" evidence="1">
    <location>
        <begin position="158"/>
        <end position="195"/>
    </location>
</feature>
<dbReference type="EMBL" id="JACTNZ010000007">
    <property type="protein sequence ID" value="KAG5540718.1"/>
    <property type="molecule type" value="Genomic_DNA"/>
</dbReference>
<feature type="compositionally biased region" description="Polar residues" evidence="1">
    <location>
        <begin position="186"/>
        <end position="195"/>
    </location>
</feature>
<sequence length="195" mass="22138">MAEAEVGLCWFSVDFQAPNPHRVTRTMWNERVLTADFRLISSWVHPNQRGFATSSKGDLSTIIRLPNLGCRVGRIISQTPQVYTTFAITYSQFQPWISSSIDLDPTCYVWPYQPAPVRPRQVVSIEQQRTGVAKHFTSWTTQYSNNQQQNTSLDNRINKKQQQNSSSSLLPIGRFPSTAAAKRSSSHMLDNSTSR</sequence>
<protein>
    <recommendedName>
        <fullName evidence="4">DUF4283 domain-containing protein</fullName>
    </recommendedName>
</protein>
<comment type="caution">
    <text evidence="2">The sequence shown here is derived from an EMBL/GenBank/DDBJ whole genome shotgun (WGS) entry which is preliminary data.</text>
</comment>
<keyword evidence="3" id="KW-1185">Reference proteome</keyword>